<dbReference type="PANTHER" id="PTHR32282:SF32">
    <property type="entry name" value="PENICILLIN-BINDING PROTEIN 2A"/>
    <property type="match status" value="1"/>
</dbReference>
<keyword evidence="5" id="KW-0645">Protease</keyword>
<dbReference type="GO" id="GO:0009002">
    <property type="term" value="F:serine-type D-Ala-D-Ala carboxypeptidase activity"/>
    <property type="evidence" value="ECO:0007669"/>
    <property type="project" value="UniProtKB-EC"/>
</dbReference>
<evidence type="ECO:0000256" key="11">
    <source>
        <dbReference type="ARBA" id="ARBA00022984"/>
    </source>
</evidence>
<feature type="domain" description="Penicillin-binding protein transpeptidase" evidence="20">
    <location>
        <begin position="336"/>
        <end position="613"/>
    </location>
</feature>
<keyword evidence="11" id="KW-0573">Peptidoglycan synthesis</keyword>
<evidence type="ECO:0000256" key="13">
    <source>
        <dbReference type="ARBA" id="ARBA00023136"/>
    </source>
</evidence>
<dbReference type="GO" id="GO:0006508">
    <property type="term" value="P:proteolysis"/>
    <property type="evidence" value="ECO:0007669"/>
    <property type="project" value="UniProtKB-KW"/>
</dbReference>
<keyword evidence="12 19" id="KW-1133">Transmembrane helix</keyword>
<sequence>MKYLKSLKDAVLRFWKEKHLSKILLLLFSVVILIALLFFAYLASTANIQSLKDGINQATVIYDKDGDVATSLSTNRTQGVTIEQLPDHVTDAIIAIEDQRFYAHNGFDVKGIARAFFKNLFTGRITGGGSTITQQLTKNALLSPEKTYKRKIEELFLAVEIEKNYSKDDILQMYMNQVYFGSGAWGINHATKKYFNKDVSQITISEAALLAGLLQAPSALDPYKNYEGAMKRRDIVLSKMLEIGAINEEEYKISLSEQIVLEDGGGNFIERNFPYYVDAVLDEAVQKYGLTQDEILTRGYRIYTEMDQNIQHSLETIYTNDSNFPRGANGVLIQSGAVLLDPSNGGVRGLIGGRGEYVFRGFNRATHMKTQPGSTLKPITVYTPALEAGYESTSILMDEPKTFDEYTPKNATKTYRGEVPMYEAVQDSLNLPAVRLLDEIGLKKGLNSLKRFGINYTQEDEHLAIALGGMHNGISPLQLAESYSTFPNGGKRQDGHLITKIVGPTGNIIVEHVPKTVKVTSKKVANQMTSMLLNVVESGTGSAASIKGVQIAGKTGSTQVPFPEINGTKDQWFVGYTPTLVGAVWLGYDHTDREHYLKGSSSETVVPLFRDIFEKATQYVDSREFEVVSVNSRLAGKEQQKVNTEEIIEKAEKIEQKLKEEGSKWKQVLEQAKEDVKSINEKISEILKEF</sequence>
<evidence type="ECO:0000256" key="14">
    <source>
        <dbReference type="ARBA" id="ARBA00023268"/>
    </source>
</evidence>
<dbReference type="InterPro" id="IPR001460">
    <property type="entry name" value="PCN-bd_Tpept"/>
</dbReference>
<gene>
    <name evidence="22" type="ORF">SAMN05216565_105171</name>
</gene>
<feature type="coiled-coil region" evidence="18">
    <location>
        <begin position="634"/>
        <end position="689"/>
    </location>
</feature>
<evidence type="ECO:0000256" key="17">
    <source>
        <dbReference type="ARBA" id="ARBA00049902"/>
    </source>
</evidence>
<dbReference type="NCBIfam" id="TIGR02074">
    <property type="entry name" value="PBP_1a_fam"/>
    <property type="match status" value="1"/>
</dbReference>
<evidence type="ECO:0000256" key="18">
    <source>
        <dbReference type="SAM" id="Coils"/>
    </source>
</evidence>
<dbReference type="Pfam" id="PF00905">
    <property type="entry name" value="Transpeptidase"/>
    <property type="match status" value="1"/>
</dbReference>
<evidence type="ECO:0000256" key="4">
    <source>
        <dbReference type="ARBA" id="ARBA00022645"/>
    </source>
</evidence>
<evidence type="ECO:0000313" key="22">
    <source>
        <dbReference type="EMBL" id="SDP69747.1"/>
    </source>
</evidence>
<keyword evidence="13 19" id="KW-0472">Membrane</keyword>
<keyword evidence="23" id="KW-1185">Reference proteome</keyword>
<evidence type="ECO:0000256" key="6">
    <source>
        <dbReference type="ARBA" id="ARBA00022676"/>
    </source>
</evidence>
<dbReference type="GO" id="GO:0008955">
    <property type="term" value="F:peptidoglycan glycosyltransferase activity"/>
    <property type="evidence" value="ECO:0007669"/>
    <property type="project" value="UniProtKB-EC"/>
</dbReference>
<dbReference type="GO" id="GO:0071555">
    <property type="term" value="P:cell wall organization"/>
    <property type="evidence" value="ECO:0007669"/>
    <property type="project" value="UniProtKB-KW"/>
</dbReference>
<comment type="similarity">
    <text evidence="1">In the C-terminal section; belongs to the transpeptidase family.</text>
</comment>
<dbReference type="RefSeq" id="WP_090854485.1">
    <property type="nucleotide sequence ID" value="NZ_FNJU01000005.1"/>
</dbReference>
<dbReference type="InterPro" id="IPR023346">
    <property type="entry name" value="Lysozyme-like_dom_sf"/>
</dbReference>
<dbReference type="GO" id="GO:0008360">
    <property type="term" value="P:regulation of cell shape"/>
    <property type="evidence" value="ECO:0007669"/>
    <property type="project" value="UniProtKB-KW"/>
</dbReference>
<dbReference type="STRING" id="930152.SAMN05216565_105171"/>
<dbReference type="AlphaFoldDB" id="A0A1H0UU49"/>
<evidence type="ECO:0000256" key="8">
    <source>
        <dbReference type="ARBA" id="ARBA00022692"/>
    </source>
</evidence>
<dbReference type="InterPro" id="IPR012338">
    <property type="entry name" value="Beta-lactam/transpept-like"/>
</dbReference>
<dbReference type="SUPFAM" id="SSF56601">
    <property type="entry name" value="beta-lactamase/transpeptidase-like"/>
    <property type="match status" value="1"/>
</dbReference>
<evidence type="ECO:0000256" key="10">
    <source>
        <dbReference type="ARBA" id="ARBA00022960"/>
    </source>
</evidence>
<evidence type="ECO:0000256" key="3">
    <source>
        <dbReference type="ARBA" id="ARBA00022475"/>
    </source>
</evidence>
<evidence type="ECO:0000256" key="1">
    <source>
        <dbReference type="ARBA" id="ARBA00007090"/>
    </source>
</evidence>
<keyword evidence="3" id="KW-1003">Cell membrane</keyword>
<dbReference type="InterPro" id="IPR050396">
    <property type="entry name" value="Glycosyltr_51/Transpeptidase"/>
</dbReference>
<dbReference type="InterPro" id="IPR001264">
    <property type="entry name" value="Glyco_trans_51"/>
</dbReference>
<organism evidence="22 23">
    <name type="scientific">Litchfieldia salsa</name>
    <dbReference type="NCBI Taxonomy" id="930152"/>
    <lineage>
        <taxon>Bacteria</taxon>
        <taxon>Bacillati</taxon>
        <taxon>Bacillota</taxon>
        <taxon>Bacilli</taxon>
        <taxon>Bacillales</taxon>
        <taxon>Bacillaceae</taxon>
        <taxon>Litchfieldia</taxon>
    </lineage>
</organism>
<evidence type="ECO:0000256" key="16">
    <source>
        <dbReference type="ARBA" id="ARBA00034000"/>
    </source>
</evidence>
<dbReference type="OrthoDB" id="9766909at2"/>
<dbReference type="GO" id="GO:0009252">
    <property type="term" value="P:peptidoglycan biosynthetic process"/>
    <property type="evidence" value="ECO:0007669"/>
    <property type="project" value="UniProtKB-KW"/>
</dbReference>
<evidence type="ECO:0000256" key="5">
    <source>
        <dbReference type="ARBA" id="ARBA00022670"/>
    </source>
</evidence>
<name>A0A1H0UU49_9BACI</name>
<comment type="catalytic activity">
    <reaction evidence="17">
        <text>[GlcNAc-(1-&gt;4)-Mur2Ac(oyl-L-Ala-gamma-D-Glu-L-Lys-D-Ala-D-Ala)](n)-di-trans,octa-cis-undecaprenyl diphosphate + beta-D-GlcNAc-(1-&gt;4)-Mur2Ac(oyl-L-Ala-gamma-D-Glu-L-Lys-D-Ala-D-Ala)-di-trans,octa-cis-undecaprenyl diphosphate = [GlcNAc-(1-&gt;4)-Mur2Ac(oyl-L-Ala-gamma-D-Glu-L-Lys-D-Ala-D-Ala)](n+1)-di-trans,octa-cis-undecaprenyl diphosphate + di-trans,octa-cis-undecaprenyl diphosphate + H(+)</text>
        <dbReference type="Rhea" id="RHEA:23708"/>
        <dbReference type="Rhea" id="RHEA-COMP:9602"/>
        <dbReference type="Rhea" id="RHEA-COMP:9603"/>
        <dbReference type="ChEBI" id="CHEBI:15378"/>
        <dbReference type="ChEBI" id="CHEBI:58405"/>
        <dbReference type="ChEBI" id="CHEBI:60033"/>
        <dbReference type="ChEBI" id="CHEBI:78435"/>
        <dbReference type="EC" id="2.4.99.28"/>
    </reaction>
</comment>
<dbReference type="GO" id="GO:0030288">
    <property type="term" value="C:outer membrane-bounded periplasmic space"/>
    <property type="evidence" value="ECO:0007669"/>
    <property type="project" value="TreeGrafter"/>
</dbReference>
<keyword evidence="8 19" id="KW-0812">Transmembrane</keyword>
<reference evidence="23" key="1">
    <citation type="submission" date="2016-10" db="EMBL/GenBank/DDBJ databases">
        <authorList>
            <person name="Varghese N."/>
            <person name="Submissions S."/>
        </authorList>
    </citation>
    <scope>NUCLEOTIDE SEQUENCE [LARGE SCALE GENOMIC DNA]</scope>
    <source>
        <strain evidence="23">IBRC-M10078</strain>
    </source>
</reference>
<evidence type="ECO:0000259" key="20">
    <source>
        <dbReference type="Pfam" id="PF00905"/>
    </source>
</evidence>
<proteinExistence type="inferred from homology"/>
<dbReference type="EMBL" id="FNJU01000005">
    <property type="protein sequence ID" value="SDP69747.1"/>
    <property type="molecule type" value="Genomic_DNA"/>
</dbReference>
<protein>
    <submittedName>
        <fullName evidence="22">Penicillin-binding protein 2A</fullName>
    </submittedName>
</protein>
<keyword evidence="4" id="KW-0121">Carboxypeptidase</keyword>
<evidence type="ECO:0000256" key="19">
    <source>
        <dbReference type="SAM" id="Phobius"/>
    </source>
</evidence>
<keyword evidence="7" id="KW-0808">Transferase</keyword>
<dbReference type="Gene3D" id="3.40.710.10">
    <property type="entry name" value="DD-peptidase/beta-lactamase superfamily"/>
    <property type="match status" value="1"/>
</dbReference>
<evidence type="ECO:0000313" key="23">
    <source>
        <dbReference type="Proteomes" id="UP000199159"/>
    </source>
</evidence>
<keyword evidence="6" id="KW-0328">Glycosyltransferase</keyword>
<evidence type="ECO:0000259" key="21">
    <source>
        <dbReference type="Pfam" id="PF00912"/>
    </source>
</evidence>
<keyword evidence="15" id="KW-0961">Cell wall biogenesis/degradation</keyword>
<evidence type="ECO:0000256" key="12">
    <source>
        <dbReference type="ARBA" id="ARBA00022989"/>
    </source>
</evidence>
<comment type="catalytic activity">
    <reaction evidence="16">
        <text>Preferential cleavage: (Ac)2-L-Lys-D-Ala-|-D-Ala. Also transpeptidation of peptidyl-alanyl moieties that are N-acyl substituents of D-alanine.</text>
        <dbReference type="EC" id="3.4.16.4"/>
    </reaction>
</comment>
<evidence type="ECO:0000256" key="2">
    <source>
        <dbReference type="ARBA" id="ARBA00007739"/>
    </source>
</evidence>
<keyword evidence="14" id="KW-0511">Multifunctional enzyme</keyword>
<dbReference type="Gene3D" id="1.10.3810.10">
    <property type="entry name" value="Biosynthetic peptidoglycan transglycosylase-like"/>
    <property type="match status" value="1"/>
</dbReference>
<feature type="transmembrane region" description="Helical" evidence="19">
    <location>
        <begin position="23"/>
        <end position="43"/>
    </location>
</feature>
<keyword evidence="18" id="KW-0175">Coiled coil</keyword>
<feature type="domain" description="Glycosyl transferase family 51" evidence="21">
    <location>
        <begin position="68"/>
        <end position="240"/>
    </location>
</feature>
<dbReference type="FunFam" id="1.10.3810.10:FF:000001">
    <property type="entry name" value="Penicillin-binding protein 1A"/>
    <property type="match status" value="1"/>
</dbReference>
<accession>A0A1H0UU49</accession>
<evidence type="ECO:0000256" key="7">
    <source>
        <dbReference type="ARBA" id="ARBA00022679"/>
    </source>
</evidence>
<dbReference type="Pfam" id="PF00912">
    <property type="entry name" value="Transgly"/>
    <property type="match status" value="1"/>
</dbReference>
<dbReference type="SUPFAM" id="SSF53955">
    <property type="entry name" value="Lysozyme-like"/>
    <property type="match status" value="1"/>
</dbReference>
<dbReference type="InterPro" id="IPR036950">
    <property type="entry name" value="PBP_transglycosylase"/>
</dbReference>
<evidence type="ECO:0000256" key="15">
    <source>
        <dbReference type="ARBA" id="ARBA00023316"/>
    </source>
</evidence>
<keyword evidence="10" id="KW-0133">Cell shape</keyword>
<comment type="similarity">
    <text evidence="2">In the N-terminal section; belongs to the glycosyltransferase 51 family.</text>
</comment>
<dbReference type="GO" id="GO:0008658">
    <property type="term" value="F:penicillin binding"/>
    <property type="evidence" value="ECO:0007669"/>
    <property type="project" value="InterPro"/>
</dbReference>
<dbReference type="Proteomes" id="UP000199159">
    <property type="component" value="Unassembled WGS sequence"/>
</dbReference>
<dbReference type="PANTHER" id="PTHR32282">
    <property type="entry name" value="BINDING PROTEIN TRANSPEPTIDASE, PUTATIVE-RELATED"/>
    <property type="match status" value="1"/>
</dbReference>
<keyword evidence="9" id="KW-0378">Hydrolase</keyword>
<evidence type="ECO:0000256" key="9">
    <source>
        <dbReference type="ARBA" id="ARBA00022801"/>
    </source>
</evidence>